<evidence type="ECO:0000313" key="2">
    <source>
        <dbReference type="EMBL" id="NYG56713.1"/>
    </source>
</evidence>
<dbReference type="AlphaFoldDB" id="A0A7Y9ULQ1"/>
<proteinExistence type="predicted"/>
<dbReference type="InterPro" id="IPR036291">
    <property type="entry name" value="NAD(P)-bd_dom_sf"/>
</dbReference>
<dbReference type="Gene3D" id="3.40.50.720">
    <property type="entry name" value="NAD(P)-binding Rossmann-like Domain"/>
    <property type="match status" value="1"/>
</dbReference>
<gene>
    <name evidence="2" type="ORF">BJ989_003017</name>
</gene>
<feature type="compositionally biased region" description="Low complexity" evidence="1">
    <location>
        <begin position="152"/>
        <end position="168"/>
    </location>
</feature>
<dbReference type="SUPFAM" id="SSF51735">
    <property type="entry name" value="NAD(P)-binding Rossmann-fold domains"/>
    <property type="match status" value="1"/>
</dbReference>
<dbReference type="RefSeq" id="WP_218848842.1">
    <property type="nucleotide sequence ID" value="NZ_JACCAC010000001.1"/>
</dbReference>
<accession>A0A7Y9ULQ1</accession>
<organism evidence="2 3">
    <name type="scientific">Nocardioides perillae</name>
    <dbReference type="NCBI Taxonomy" id="1119534"/>
    <lineage>
        <taxon>Bacteria</taxon>
        <taxon>Bacillati</taxon>
        <taxon>Actinomycetota</taxon>
        <taxon>Actinomycetes</taxon>
        <taxon>Propionibacteriales</taxon>
        <taxon>Nocardioidaceae</taxon>
        <taxon>Nocardioides</taxon>
    </lineage>
</organism>
<comment type="caution">
    <text evidence="2">The sequence shown here is derived from an EMBL/GenBank/DDBJ whole genome shotgun (WGS) entry which is preliminary data.</text>
</comment>
<feature type="region of interest" description="Disordered" evidence="1">
    <location>
        <begin position="145"/>
        <end position="168"/>
    </location>
</feature>
<protein>
    <submittedName>
        <fullName evidence="2">Uncharacterized protein</fullName>
    </submittedName>
</protein>
<evidence type="ECO:0000256" key="1">
    <source>
        <dbReference type="SAM" id="MobiDB-lite"/>
    </source>
</evidence>
<sequence length="168" mass="16771">MHLVLTLPTIGGARPDPLAPLDPLAAAVLARLAAEGHALGAVTRRPPRCGVPDTDLGSGRVARVRWWAVDPGDERARQLLADAFAGADAVLHLAGEGLAQVTDAAQVAGVPRLVAPDPADLAGDTATVAARLADALVATPAPVGVPAQRGSAAVDRPAPAAATAPAHM</sequence>
<name>A0A7Y9ULQ1_9ACTN</name>
<evidence type="ECO:0000313" key="3">
    <source>
        <dbReference type="Proteomes" id="UP000544110"/>
    </source>
</evidence>
<reference evidence="2 3" key="1">
    <citation type="submission" date="2020-07" db="EMBL/GenBank/DDBJ databases">
        <title>Sequencing the genomes of 1000 actinobacteria strains.</title>
        <authorList>
            <person name="Klenk H.-P."/>
        </authorList>
    </citation>
    <scope>NUCLEOTIDE SEQUENCE [LARGE SCALE GENOMIC DNA]</scope>
    <source>
        <strain evidence="2 3">DSM 24552</strain>
    </source>
</reference>
<dbReference type="EMBL" id="JACCAC010000001">
    <property type="protein sequence ID" value="NYG56713.1"/>
    <property type="molecule type" value="Genomic_DNA"/>
</dbReference>
<dbReference type="Proteomes" id="UP000544110">
    <property type="component" value="Unassembled WGS sequence"/>
</dbReference>
<keyword evidence="3" id="KW-1185">Reference proteome</keyword>